<proteinExistence type="inferred from homology"/>
<dbReference type="InterPro" id="IPR010359">
    <property type="entry name" value="IrrE_HExxH"/>
</dbReference>
<dbReference type="CDD" id="cd00093">
    <property type="entry name" value="HTH_XRE"/>
    <property type="match status" value="1"/>
</dbReference>
<reference evidence="3" key="1">
    <citation type="submission" date="2021-04" db="EMBL/GenBank/DDBJ databases">
        <title>Proteiniclasticum sedimins sp. nov., an obligate anaerobic bacterium isolated from anaerobic sludge.</title>
        <authorList>
            <person name="Liu J."/>
        </authorList>
    </citation>
    <scope>NUCLEOTIDE SEQUENCE</scope>
    <source>
        <strain evidence="3">BAD-10</strain>
    </source>
</reference>
<dbReference type="InterPro" id="IPR052345">
    <property type="entry name" value="Rad_response_metalloprotease"/>
</dbReference>
<dbReference type="PROSITE" id="PS50943">
    <property type="entry name" value="HTH_CROC1"/>
    <property type="match status" value="1"/>
</dbReference>
<dbReference type="RefSeq" id="WP_211799582.1">
    <property type="nucleotide sequence ID" value="NZ_JAGSCS010000002.1"/>
</dbReference>
<comment type="similarity">
    <text evidence="1">Belongs to the short-chain fatty acyl-CoA assimilation regulator (ScfR) family.</text>
</comment>
<evidence type="ECO:0000313" key="4">
    <source>
        <dbReference type="Proteomes" id="UP000675379"/>
    </source>
</evidence>
<dbReference type="PANTHER" id="PTHR43236">
    <property type="entry name" value="ANTITOXIN HIGA1"/>
    <property type="match status" value="1"/>
</dbReference>
<dbReference type="Pfam" id="PF06114">
    <property type="entry name" value="Peptidase_M78"/>
    <property type="match status" value="1"/>
</dbReference>
<dbReference type="InterPro" id="IPR001387">
    <property type="entry name" value="Cro/C1-type_HTH"/>
</dbReference>
<dbReference type="Gene3D" id="1.10.10.2910">
    <property type="match status" value="1"/>
</dbReference>
<organism evidence="3 4">
    <name type="scientific">Proteiniclasticum sediminis</name>
    <dbReference type="NCBI Taxonomy" id="2804028"/>
    <lineage>
        <taxon>Bacteria</taxon>
        <taxon>Bacillati</taxon>
        <taxon>Bacillota</taxon>
        <taxon>Clostridia</taxon>
        <taxon>Eubacteriales</taxon>
        <taxon>Clostridiaceae</taxon>
        <taxon>Proteiniclasticum</taxon>
    </lineage>
</organism>
<accession>A0A941CP31</accession>
<comment type="caution">
    <text evidence="3">The sequence shown here is derived from an EMBL/GenBank/DDBJ whole genome shotgun (WGS) entry which is preliminary data.</text>
</comment>
<dbReference type="InterPro" id="IPR010982">
    <property type="entry name" value="Lambda_DNA-bd_dom_sf"/>
</dbReference>
<evidence type="ECO:0000313" key="3">
    <source>
        <dbReference type="EMBL" id="MBR0575059.1"/>
    </source>
</evidence>
<dbReference type="Proteomes" id="UP000675379">
    <property type="component" value="Unassembled WGS sequence"/>
</dbReference>
<dbReference type="PANTHER" id="PTHR43236:SF1">
    <property type="entry name" value="BLL7220 PROTEIN"/>
    <property type="match status" value="1"/>
</dbReference>
<dbReference type="EMBL" id="JAGSCS010000002">
    <property type="protein sequence ID" value="MBR0575059.1"/>
    <property type="molecule type" value="Genomic_DNA"/>
</dbReference>
<dbReference type="GO" id="GO:0003677">
    <property type="term" value="F:DNA binding"/>
    <property type="evidence" value="ECO:0007669"/>
    <property type="project" value="InterPro"/>
</dbReference>
<sequence length="351" mass="40373">MFSKNLKYYRLKKALSKKQLAERIHVSPMAITNYENGTRKPNMDILQKMSKELGIRVSDFLAIRNENLVFRHGEFRKNAALTIAQQDYVRESVEEYFNRYMTIVEILGGDILPDAPHCHGISLSDDVEKDAMMLRKHLYIASDGPLDNLVEILENKGILIFVFKIENDKFSGMNGFVNDRPYIALNMEMSPERNRSTIAHELAHLMFIWPEEMNDKDIEDRATAISGAFLLPKSDAERELGIHRTKVSKDMVYVAKEYGVSMLLLVKRAQVLGIISDHVAKDFYVAASQAGWRKKEPVRIAKELPTFFEQLVFRAINENEISVQKGAELLKMPFDEVTSRCCKNEDELWSM</sequence>
<keyword evidence="4" id="KW-1185">Reference proteome</keyword>
<protein>
    <submittedName>
        <fullName evidence="3">Helix-turn-helix domain-containing protein</fullName>
    </submittedName>
</protein>
<evidence type="ECO:0000259" key="2">
    <source>
        <dbReference type="PROSITE" id="PS50943"/>
    </source>
</evidence>
<gene>
    <name evidence="3" type="ORF">KCG48_01770</name>
</gene>
<dbReference type="Pfam" id="PF01381">
    <property type="entry name" value="HTH_3"/>
    <property type="match status" value="1"/>
</dbReference>
<dbReference type="SMART" id="SM00530">
    <property type="entry name" value="HTH_XRE"/>
    <property type="match status" value="1"/>
</dbReference>
<dbReference type="Gene3D" id="1.10.260.40">
    <property type="entry name" value="lambda repressor-like DNA-binding domains"/>
    <property type="match status" value="1"/>
</dbReference>
<dbReference type="AlphaFoldDB" id="A0A941CP31"/>
<feature type="domain" description="HTH cro/C1-type" evidence="2">
    <location>
        <begin position="6"/>
        <end position="60"/>
    </location>
</feature>
<dbReference type="SUPFAM" id="SSF47413">
    <property type="entry name" value="lambda repressor-like DNA-binding domains"/>
    <property type="match status" value="1"/>
</dbReference>
<evidence type="ECO:0000256" key="1">
    <source>
        <dbReference type="ARBA" id="ARBA00007227"/>
    </source>
</evidence>
<name>A0A941CP31_9CLOT</name>